<keyword evidence="1" id="KW-0472">Membrane</keyword>
<evidence type="ECO:0000256" key="1">
    <source>
        <dbReference type="SAM" id="Phobius"/>
    </source>
</evidence>
<dbReference type="AlphaFoldDB" id="A0A9W6SRE6"/>
<feature type="transmembrane region" description="Helical" evidence="1">
    <location>
        <begin position="132"/>
        <end position="156"/>
    </location>
</feature>
<dbReference type="EMBL" id="BSTX01000004">
    <property type="protein sequence ID" value="GLZ80956.1"/>
    <property type="molecule type" value="Genomic_DNA"/>
</dbReference>
<comment type="caution">
    <text evidence="2">The sequence shown here is derived from an EMBL/GenBank/DDBJ whole genome shotgun (WGS) entry which is preliminary data.</text>
</comment>
<proteinExistence type="predicted"/>
<evidence type="ECO:0008006" key="4">
    <source>
        <dbReference type="Google" id="ProtNLM"/>
    </source>
</evidence>
<feature type="transmembrane region" description="Helical" evidence="1">
    <location>
        <begin position="230"/>
        <end position="249"/>
    </location>
</feature>
<feature type="transmembrane region" description="Helical" evidence="1">
    <location>
        <begin position="32"/>
        <end position="54"/>
    </location>
</feature>
<sequence>MREAVFAVPRPARLLRLPPAWPLTGLLVLYPLWWALGLGTLIFPILAVPMAVWLSRRAKIAVPPGFALWLAFCAVVVISLLALDVDPAGTIPGGLGSRLPGALFRVLGYASVTIMLLYAGNQTERDLPRRRLVAMLVWLFAVTVAGGLLGMFAGHFEFTSPLEMLLPAKVAKDGFVQSLVHPAAAQVMDFLGYETPRPAAPWGYTNTWGNNLGILAPFVVVAAFATPAKAAVRVGALALLAVALVPAVYSMNRGLWVNIGVAGAYLAVRFLLMGRVWILGVLGGVLVAAAIAVTLTPLGGVIQQRLANGHSDDGRGYSTEQALTGVWESPVIGYGNTRKTLGSGASIAVGATEDCPRCGGRVIGGNGQLWQAIYAHGIAGALTYVGFFCWVLWRFRKDRSAIGLAASVAMLLSLTSMFYYNALYTPLALTFMAYALLWRNQREPETTA</sequence>
<feature type="transmembrane region" description="Helical" evidence="1">
    <location>
        <begin position="255"/>
        <end position="272"/>
    </location>
</feature>
<feature type="transmembrane region" description="Helical" evidence="1">
    <location>
        <begin position="208"/>
        <end position="225"/>
    </location>
</feature>
<name>A0A9W6SRE6_9ACTN</name>
<feature type="transmembrane region" description="Helical" evidence="1">
    <location>
        <begin position="103"/>
        <end position="120"/>
    </location>
</feature>
<keyword evidence="1" id="KW-1133">Transmembrane helix</keyword>
<evidence type="ECO:0000313" key="3">
    <source>
        <dbReference type="Proteomes" id="UP001165079"/>
    </source>
</evidence>
<gene>
    <name evidence="2" type="ORF">Afil01_57630</name>
</gene>
<organism evidence="2 3">
    <name type="scientific">Actinorhabdospora filicis</name>
    <dbReference type="NCBI Taxonomy" id="1785913"/>
    <lineage>
        <taxon>Bacteria</taxon>
        <taxon>Bacillati</taxon>
        <taxon>Actinomycetota</taxon>
        <taxon>Actinomycetes</taxon>
        <taxon>Micromonosporales</taxon>
        <taxon>Micromonosporaceae</taxon>
        <taxon>Actinorhabdospora</taxon>
    </lineage>
</organism>
<keyword evidence="3" id="KW-1185">Reference proteome</keyword>
<dbReference type="Proteomes" id="UP001165079">
    <property type="component" value="Unassembled WGS sequence"/>
</dbReference>
<feature type="transmembrane region" description="Helical" evidence="1">
    <location>
        <begin position="400"/>
        <end position="420"/>
    </location>
</feature>
<evidence type="ECO:0000313" key="2">
    <source>
        <dbReference type="EMBL" id="GLZ80956.1"/>
    </source>
</evidence>
<feature type="transmembrane region" description="Helical" evidence="1">
    <location>
        <begin position="66"/>
        <end position="83"/>
    </location>
</feature>
<feature type="transmembrane region" description="Helical" evidence="1">
    <location>
        <begin position="373"/>
        <end position="393"/>
    </location>
</feature>
<reference evidence="2" key="1">
    <citation type="submission" date="2023-03" db="EMBL/GenBank/DDBJ databases">
        <title>Actinorhabdospora filicis NBRC 111898.</title>
        <authorList>
            <person name="Ichikawa N."/>
            <person name="Sato H."/>
            <person name="Tonouchi N."/>
        </authorList>
    </citation>
    <scope>NUCLEOTIDE SEQUENCE</scope>
    <source>
        <strain evidence="2">NBRC 111898</strain>
    </source>
</reference>
<protein>
    <recommendedName>
        <fullName evidence="4">O-antigen ligase-like membrane protein</fullName>
    </recommendedName>
</protein>
<keyword evidence="1" id="KW-0812">Transmembrane</keyword>
<accession>A0A9W6SRE6</accession>
<feature type="transmembrane region" description="Helical" evidence="1">
    <location>
        <begin position="279"/>
        <end position="302"/>
    </location>
</feature>